<evidence type="ECO:0000313" key="2">
    <source>
        <dbReference type="EMBL" id="KXZ53532.1"/>
    </source>
</evidence>
<organism evidence="2 3">
    <name type="scientific">Gonium pectorale</name>
    <name type="common">Green alga</name>
    <dbReference type="NCBI Taxonomy" id="33097"/>
    <lineage>
        <taxon>Eukaryota</taxon>
        <taxon>Viridiplantae</taxon>
        <taxon>Chlorophyta</taxon>
        <taxon>core chlorophytes</taxon>
        <taxon>Chlorophyceae</taxon>
        <taxon>CS clade</taxon>
        <taxon>Chlamydomonadales</taxon>
        <taxon>Volvocaceae</taxon>
        <taxon>Gonium</taxon>
    </lineage>
</organism>
<accession>A0A150GV07</accession>
<dbReference type="Proteomes" id="UP000075714">
    <property type="component" value="Unassembled WGS sequence"/>
</dbReference>
<evidence type="ECO:0000313" key="3">
    <source>
        <dbReference type="Proteomes" id="UP000075714"/>
    </source>
</evidence>
<comment type="caution">
    <text evidence="2">The sequence shown here is derived from an EMBL/GenBank/DDBJ whole genome shotgun (WGS) entry which is preliminary data.</text>
</comment>
<protein>
    <submittedName>
        <fullName evidence="2">Uncharacterized protein</fullName>
    </submittedName>
</protein>
<name>A0A150GV07_GONPE</name>
<proteinExistence type="predicted"/>
<gene>
    <name evidence="2" type="ORF">GPECTOR_7g982</name>
</gene>
<dbReference type="EMBL" id="LSYV01000008">
    <property type="protein sequence ID" value="KXZ53532.1"/>
    <property type="molecule type" value="Genomic_DNA"/>
</dbReference>
<dbReference type="AlphaFoldDB" id="A0A150GV07"/>
<sequence>MYGDFHVDSKGWVRGRPHALRASDAVVAVAMRRIADELAREHAPSLLGPDRLCHFAPSMLLDNTEAMWIHLGEWEGTPKSQQCWVFSSRSTGRAYLKLPGDEVLPLAGERLRGVYEAHELMVDVAQGMRDAGRGLQVRAAGEMPRATAPAGPEQHVRADAANTAEPAAGAAPAAAAAPDAGTSLEYGLREENEALRRQVEELQARLSAALGQL</sequence>
<keyword evidence="3" id="KW-1185">Reference proteome</keyword>
<evidence type="ECO:0000256" key="1">
    <source>
        <dbReference type="SAM" id="Coils"/>
    </source>
</evidence>
<feature type="coiled-coil region" evidence="1">
    <location>
        <begin position="185"/>
        <end position="212"/>
    </location>
</feature>
<reference evidence="3" key="1">
    <citation type="journal article" date="2016" name="Nat. Commun.">
        <title>The Gonium pectorale genome demonstrates co-option of cell cycle regulation during the evolution of multicellularity.</title>
        <authorList>
            <person name="Hanschen E.R."/>
            <person name="Marriage T.N."/>
            <person name="Ferris P.J."/>
            <person name="Hamaji T."/>
            <person name="Toyoda A."/>
            <person name="Fujiyama A."/>
            <person name="Neme R."/>
            <person name="Noguchi H."/>
            <person name="Minakuchi Y."/>
            <person name="Suzuki M."/>
            <person name="Kawai-Toyooka H."/>
            <person name="Smith D.R."/>
            <person name="Sparks H."/>
            <person name="Anderson J."/>
            <person name="Bakaric R."/>
            <person name="Luria V."/>
            <person name="Karger A."/>
            <person name="Kirschner M.W."/>
            <person name="Durand P.M."/>
            <person name="Michod R.E."/>
            <person name="Nozaki H."/>
            <person name="Olson B.J."/>
        </authorList>
    </citation>
    <scope>NUCLEOTIDE SEQUENCE [LARGE SCALE GENOMIC DNA]</scope>
    <source>
        <strain evidence="3">NIES-2863</strain>
    </source>
</reference>
<keyword evidence="1" id="KW-0175">Coiled coil</keyword>